<dbReference type="InterPro" id="IPR036179">
    <property type="entry name" value="Ig-like_dom_sf"/>
</dbReference>
<evidence type="ECO:0000313" key="4">
    <source>
        <dbReference type="Proteomes" id="UP000596742"/>
    </source>
</evidence>
<dbReference type="InterPro" id="IPR007110">
    <property type="entry name" value="Ig-like_dom"/>
</dbReference>
<dbReference type="EMBL" id="UYJE01008544">
    <property type="protein sequence ID" value="VDI64725.1"/>
    <property type="molecule type" value="Genomic_DNA"/>
</dbReference>
<name>A0A8B6GJX3_MYTGA</name>
<dbReference type="InterPro" id="IPR003309">
    <property type="entry name" value="SCAN_dom"/>
</dbReference>
<dbReference type="Proteomes" id="UP000596742">
    <property type="component" value="Unassembled WGS sequence"/>
</dbReference>
<gene>
    <name evidence="3" type="ORF">MGAL_10B093511</name>
</gene>
<dbReference type="Gene3D" id="2.60.40.10">
    <property type="entry name" value="Immunoglobulins"/>
    <property type="match status" value="1"/>
</dbReference>
<organism evidence="3 4">
    <name type="scientific">Mytilus galloprovincialis</name>
    <name type="common">Mediterranean mussel</name>
    <dbReference type="NCBI Taxonomy" id="29158"/>
    <lineage>
        <taxon>Eukaryota</taxon>
        <taxon>Metazoa</taxon>
        <taxon>Spiralia</taxon>
        <taxon>Lophotrochozoa</taxon>
        <taxon>Mollusca</taxon>
        <taxon>Bivalvia</taxon>
        <taxon>Autobranchia</taxon>
        <taxon>Pteriomorphia</taxon>
        <taxon>Mytilida</taxon>
        <taxon>Mytiloidea</taxon>
        <taxon>Mytilidae</taxon>
        <taxon>Mytilinae</taxon>
        <taxon>Mytilus</taxon>
    </lineage>
</organism>
<dbReference type="PANTHER" id="PTHR46888:SF13">
    <property type="entry name" value="RIBONUCLEASE H"/>
    <property type="match status" value="1"/>
</dbReference>
<dbReference type="OrthoDB" id="10063366at2759"/>
<evidence type="ECO:0000313" key="3">
    <source>
        <dbReference type="EMBL" id="VDI64725.1"/>
    </source>
</evidence>
<evidence type="ECO:0000256" key="1">
    <source>
        <dbReference type="SAM" id="Coils"/>
    </source>
</evidence>
<dbReference type="CDD" id="cd00096">
    <property type="entry name" value="Ig"/>
    <property type="match status" value="1"/>
</dbReference>
<dbReference type="PROSITE" id="PS50835">
    <property type="entry name" value="IG_LIKE"/>
    <property type="match status" value="1"/>
</dbReference>
<sequence>MRKQIIKNLVIDKLVDAKILSEEALDLKVENVDAFKLKQLELEHKLKLKELEMKETEKIKELEMKERLEMDKKEKEDDFKLKELELKLKELEMKERLEMEKMKIEMVKEESNTKVQPKSEYFDAAKNIRLVPRFCEKTVDKYFPQFEKIGHNLNWPKPYWTTMLQSVFEGKAAEIYSALPSEKSSDYDTVKQEVLKAYELVPEAYRQKFRSYKKFDSQTYVEFAREKEDLFDKWLTSKKTDNNFDNLRQLMLLEEFKQCVHLDLKTHLDDKTVGTIHDAAVISDNYTLSHKRSFKEGVLPLSEKTSVGASVLLQGVELGCIDVPLHRIYLKSDLITGPVIVGVRPNLPVEGVTLLLGNDLARNKVVAEPIVTSEPMVDVKLPKDEAELYPACVVTRAMARKQQDEDLQENQFDYMDLSDTFLADIEGPGSSEKAIIRPPNVNKNVIMPWPDVNSHSLNRKNLLEEQNKDPEKNLEFAVKAKLLFTSEKRECIYNGDYYNITKLVDECDCPLPCSYIHYDVSLTSSLFPSDFYSKKIFDVVGVKDLNYYSFSWSAVLFLCGYNRKPWSPDVYVGNQKDRHVPRDLIVQINGETEVIEGDLLNITCFSQAFTPSVFLWYKLSQHGNWYSLNETDDTLIIESTDRNISGNYKCLAQNDVISGAAEIFITIQCN</sequence>
<dbReference type="Pfam" id="PF13927">
    <property type="entry name" value="Ig_3"/>
    <property type="match status" value="1"/>
</dbReference>
<dbReference type="AlphaFoldDB" id="A0A8B6GJX3"/>
<keyword evidence="1" id="KW-0175">Coiled coil</keyword>
<dbReference type="SUPFAM" id="SSF48726">
    <property type="entry name" value="Immunoglobulin"/>
    <property type="match status" value="1"/>
</dbReference>
<comment type="caution">
    <text evidence="3">The sequence shown here is derived from an EMBL/GenBank/DDBJ whole genome shotgun (WGS) entry which is preliminary data.</text>
</comment>
<reference evidence="3" key="1">
    <citation type="submission" date="2018-11" db="EMBL/GenBank/DDBJ databases">
        <authorList>
            <person name="Alioto T."/>
            <person name="Alioto T."/>
        </authorList>
    </citation>
    <scope>NUCLEOTIDE SEQUENCE</scope>
</reference>
<dbReference type="InterPro" id="IPR038269">
    <property type="entry name" value="SCAN_sf"/>
</dbReference>
<dbReference type="SMART" id="SM00409">
    <property type="entry name" value="IG"/>
    <property type="match status" value="1"/>
</dbReference>
<dbReference type="PANTHER" id="PTHR46888">
    <property type="entry name" value="ZINC KNUCKLE DOMAINCONTAINING PROTEIN-RELATED"/>
    <property type="match status" value="1"/>
</dbReference>
<dbReference type="Pfam" id="PF02023">
    <property type="entry name" value="SCAN"/>
    <property type="match status" value="1"/>
</dbReference>
<accession>A0A8B6GJX3</accession>
<evidence type="ECO:0000259" key="2">
    <source>
        <dbReference type="PROSITE" id="PS50835"/>
    </source>
</evidence>
<proteinExistence type="predicted"/>
<dbReference type="InterPro" id="IPR003599">
    <property type="entry name" value="Ig_sub"/>
</dbReference>
<dbReference type="SUPFAM" id="SSF47353">
    <property type="entry name" value="Retrovirus capsid dimerization domain-like"/>
    <property type="match status" value="1"/>
</dbReference>
<dbReference type="InterPro" id="IPR013783">
    <property type="entry name" value="Ig-like_fold"/>
</dbReference>
<dbReference type="Gene3D" id="1.10.4020.10">
    <property type="entry name" value="DNA breaking-rejoining enzymes"/>
    <property type="match status" value="1"/>
</dbReference>
<feature type="domain" description="Ig-like" evidence="2">
    <location>
        <begin position="581"/>
        <end position="666"/>
    </location>
</feature>
<keyword evidence="4" id="KW-1185">Reference proteome</keyword>
<protein>
    <recommendedName>
        <fullName evidence="2">Ig-like domain-containing protein</fullName>
    </recommendedName>
</protein>
<feature type="coiled-coil region" evidence="1">
    <location>
        <begin position="37"/>
        <end position="101"/>
    </location>
</feature>